<keyword evidence="1" id="KW-0378">Hydrolase</keyword>
<organism evidence="4">
    <name type="scientific">Palpitomonas bilix</name>
    <dbReference type="NCBI Taxonomy" id="652834"/>
    <lineage>
        <taxon>Eukaryota</taxon>
        <taxon>Eukaryota incertae sedis</taxon>
    </lineage>
</organism>
<dbReference type="PANTHER" id="PTHR10340:SF57">
    <property type="entry name" value="METALLOPHOS DOMAIN-CONTAINING PROTEIN"/>
    <property type="match status" value="1"/>
</dbReference>
<dbReference type="Pfam" id="PF00149">
    <property type="entry name" value="Metallophos"/>
    <property type="match status" value="1"/>
</dbReference>
<gene>
    <name evidence="4" type="ORF">PBIL07802_LOCUS11872</name>
    <name evidence="5" type="ORF">PBIL07802_LOCUS11873</name>
    <name evidence="6" type="ORF">PBIL07802_LOCUS11874</name>
    <name evidence="7" type="ORF">PBIL07802_LOCUS11875</name>
</gene>
<dbReference type="InterPro" id="IPR029052">
    <property type="entry name" value="Metallo-depent_PP-like"/>
</dbReference>
<reference evidence="4" key="1">
    <citation type="submission" date="2021-01" db="EMBL/GenBank/DDBJ databases">
        <authorList>
            <person name="Corre E."/>
            <person name="Pelletier E."/>
            <person name="Niang G."/>
            <person name="Scheremetjew M."/>
            <person name="Finn R."/>
            <person name="Kale V."/>
            <person name="Holt S."/>
            <person name="Cochrane G."/>
            <person name="Meng A."/>
            <person name="Brown T."/>
            <person name="Cohen L."/>
        </authorList>
    </citation>
    <scope>NUCLEOTIDE SEQUENCE</scope>
    <source>
        <strain evidence="4">NIES-2562</strain>
    </source>
</reference>
<name>A0A7S3D8B0_9EUKA</name>
<evidence type="ECO:0000313" key="6">
    <source>
        <dbReference type="EMBL" id="CAE0249675.1"/>
    </source>
</evidence>
<dbReference type="EMBL" id="HBIB01018310">
    <property type="protein sequence ID" value="CAE0249673.1"/>
    <property type="molecule type" value="Transcribed_RNA"/>
</dbReference>
<dbReference type="Gene3D" id="3.60.21.10">
    <property type="match status" value="1"/>
</dbReference>
<evidence type="ECO:0000313" key="4">
    <source>
        <dbReference type="EMBL" id="CAE0249673.1"/>
    </source>
</evidence>
<dbReference type="SUPFAM" id="SSF56300">
    <property type="entry name" value="Metallo-dependent phosphatases"/>
    <property type="match status" value="1"/>
</dbReference>
<dbReference type="PANTHER" id="PTHR10340">
    <property type="entry name" value="SPHINGOMYELIN PHOSPHODIESTERASE"/>
    <property type="match status" value="1"/>
</dbReference>
<proteinExistence type="predicted"/>
<protein>
    <recommendedName>
        <fullName evidence="3">Calcineurin-like phosphoesterase domain-containing protein</fullName>
    </recommendedName>
</protein>
<feature type="domain" description="Calcineurin-like phosphoesterase" evidence="3">
    <location>
        <begin position="43"/>
        <end position="263"/>
    </location>
</feature>
<evidence type="ECO:0000313" key="7">
    <source>
        <dbReference type="EMBL" id="CAE0249676.1"/>
    </source>
</evidence>
<dbReference type="InterPro" id="IPR004843">
    <property type="entry name" value="Calcineurin-like_PHP"/>
</dbReference>
<dbReference type="EMBL" id="HBIB01018312">
    <property type="protein sequence ID" value="CAE0249675.1"/>
    <property type="molecule type" value="Transcribed_RNA"/>
</dbReference>
<evidence type="ECO:0000256" key="2">
    <source>
        <dbReference type="ARBA" id="ARBA00023180"/>
    </source>
</evidence>
<dbReference type="GO" id="GO:0016787">
    <property type="term" value="F:hydrolase activity"/>
    <property type="evidence" value="ECO:0007669"/>
    <property type="project" value="UniProtKB-KW"/>
</dbReference>
<dbReference type="EMBL" id="HBIB01018313">
    <property type="protein sequence ID" value="CAE0249676.1"/>
    <property type="molecule type" value="Transcribed_RNA"/>
</dbReference>
<dbReference type="AlphaFoldDB" id="A0A7S3D8B0"/>
<keyword evidence="2" id="KW-0325">Glycoprotein</keyword>
<evidence type="ECO:0000256" key="1">
    <source>
        <dbReference type="ARBA" id="ARBA00022801"/>
    </source>
</evidence>
<sequence>MPCETPPDCVMLRPWGYFGAYGCDPPLSMVNLSIAAAAALSGPVSFTLFTGDMVAHGCTSVELAMSEAEMVTQLLHEKFVMKGIPVFPLLGNEDVYPDYDVVPNSDMLKLYGDLWSFALQCDQCVLEESEEEVMYSLNNASFHRGGYYYAIPQPGVRLLLLNTVLYAVDRFTNFGTNFTSDPAGQFEWLQHQLEEAQSAGQHVLIAGHVPPSVVEAEKLENNHVNSYLVSGEEWEERYVATYMDIISNYSELVTGQLFGHTHRDSFRATPNTLIANGTLPPLFISPSISPIFHNNAGFKVFTFDALNTALVDFSVFFSSYNDINHYYDTSKGDVPSSSDAFKLEYSFKDAYEVPASIAYISGDVLESTIEAIGLSDVLYSRFLTFFRVTFNANRLAFLCEMVNAFNSTYQQCYDTFLSDPVGTSAGVW</sequence>
<evidence type="ECO:0000313" key="5">
    <source>
        <dbReference type="EMBL" id="CAE0249674.1"/>
    </source>
</evidence>
<accession>A0A7S3D8B0</accession>
<evidence type="ECO:0000259" key="3">
    <source>
        <dbReference type="Pfam" id="PF00149"/>
    </source>
</evidence>
<dbReference type="EMBL" id="HBIB01018311">
    <property type="protein sequence ID" value="CAE0249674.1"/>
    <property type="molecule type" value="Transcribed_RNA"/>
</dbReference>